<protein>
    <submittedName>
        <fullName evidence="2">Phosphatidylserine decarboxylase</fullName>
    </submittedName>
</protein>
<proteinExistence type="predicted"/>
<name>A0AC35EX52_9BILA</name>
<accession>A0AC35EX52</accession>
<dbReference type="Proteomes" id="UP000887580">
    <property type="component" value="Unplaced"/>
</dbReference>
<evidence type="ECO:0000313" key="2">
    <source>
        <dbReference type="WBParaSite" id="PS1159_v2.g1154.t1"/>
    </source>
</evidence>
<evidence type="ECO:0000313" key="1">
    <source>
        <dbReference type="Proteomes" id="UP000887580"/>
    </source>
</evidence>
<reference evidence="2" key="1">
    <citation type="submission" date="2022-11" db="UniProtKB">
        <authorList>
            <consortium name="WormBaseParasite"/>
        </authorList>
    </citation>
    <scope>IDENTIFICATION</scope>
</reference>
<dbReference type="WBParaSite" id="PS1159_v2.g1154.t1">
    <property type="protein sequence ID" value="PS1159_v2.g1154.t1"/>
    <property type="gene ID" value="PS1159_v2.g1154"/>
</dbReference>
<organism evidence="1 2">
    <name type="scientific">Panagrolaimus sp. PS1159</name>
    <dbReference type="NCBI Taxonomy" id="55785"/>
    <lineage>
        <taxon>Eukaryota</taxon>
        <taxon>Metazoa</taxon>
        <taxon>Ecdysozoa</taxon>
        <taxon>Nematoda</taxon>
        <taxon>Chromadorea</taxon>
        <taxon>Rhabditida</taxon>
        <taxon>Tylenchina</taxon>
        <taxon>Panagrolaimomorpha</taxon>
        <taxon>Panagrolaimoidea</taxon>
        <taxon>Panagrolaimidae</taxon>
        <taxon>Panagrolaimus</taxon>
    </lineage>
</organism>
<sequence>MPPKAKADYEVVSTVVESTTVQVILTCVFAWFFGYLINSYFDNPIGWTIKWLIYGGAAVGLYLYLCTDFFTEHRIEKENSGTYMHWSIRWYTALPWNLLSRFYGYYSHIYIPKPFRRFLYGSYAWRYNANMDEAEKPYEEYSTFGAFFNRKLKPGIRPIHHAPVVSPADGVVVHYGEIKDGDKIVYVKGQDFDMQEFLGPVKVHRQPGMKLYQVCIYLTPGSYHSFHSPAKWTMKEVFHHPGDLFKVRPGFINFIPRIFCVNERVSLCGGWEHGFMSMTPIAATYVGDIVIDVEDPSHPILSHGNQTVPYSHHKVDHECKAGEKIGQFRNGSVNVVIFEGPPDLKFCIKPGQSINYGMALVK</sequence>